<dbReference type="RefSeq" id="WP_147783557.1">
    <property type="nucleotide sequence ID" value="NZ_VRMG01000007.1"/>
</dbReference>
<gene>
    <name evidence="4" type="ORF">FVP33_10215</name>
</gene>
<dbReference type="Gene3D" id="1.10.357.10">
    <property type="entry name" value="Tetracycline Repressor, domain 2"/>
    <property type="match status" value="1"/>
</dbReference>
<dbReference type="GO" id="GO:0003677">
    <property type="term" value="F:DNA binding"/>
    <property type="evidence" value="ECO:0007669"/>
    <property type="project" value="UniProtKB-UniRule"/>
</dbReference>
<proteinExistence type="predicted"/>
<keyword evidence="1 2" id="KW-0238">DNA-binding</keyword>
<dbReference type="PROSITE" id="PS50977">
    <property type="entry name" value="HTH_TETR_2"/>
    <property type="match status" value="1"/>
</dbReference>
<dbReference type="EMBL" id="VRMG01000007">
    <property type="protein sequence ID" value="TXN30373.1"/>
    <property type="molecule type" value="Genomic_DNA"/>
</dbReference>
<feature type="DNA-binding region" description="H-T-H motif" evidence="2">
    <location>
        <begin position="38"/>
        <end position="57"/>
    </location>
</feature>
<feature type="domain" description="HTH tetR-type" evidence="3">
    <location>
        <begin position="15"/>
        <end position="75"/>
    </location>
</feature>
<evidence type="ECO:0000259" key="3">
    <source>
        <dbReference type="PROSITE" id="PS50977"/>
    </source>
</evidence>
<sequence length="209" mass="23260">MNDFAEQGIRERKRAATFRTIFEAAAELALELGLEHATVDAISDRANVSSRTFFNYFASKEDAVLGIDSSGIGEEVIELLTGHRTDDVLHDVASLVYSVIAETSAGIDKVDLRKRVLERYPQLLTRQILRVASMEDRLGLVVADWLASTPGFAEDSAEERQEAAQILLSVCLAAMRVAMKKWPRDTSGDPRENYTRAVDLLRTVMERVS</sequence>
<comment type="caution">
    <text evidence="4">The sequence shown here is derived from an EMBL/GenBank/DDBJ whole genome shotgun (WGS) entry which is preliminary data.</text>
</comment>
<name>A0A5C8US99_9MICO</name>
<evidence type="ECO:0000313" key="5">
    <source>
        <dbReference type="Proteomes" id="UP000321379"/>
    </source>
</evidence>
<organism evidence="4 5">
    <name type="scientific">Lacisediminihabitans profunda</name>
    <dbReference type="NCBI Taxonomy" id="2594790"/>
    <lineage>
        <taxon>Bacteria</taxon>
        <taxon>Bacillati</taxon>
        <taxon>Actinomycetota</taxon>
        <taxon>Actinomycetes</taxon>
        <taxon>Micrococcales</taxon>
        <taxon>Microbacteriaceae</taxon>
        <taxon>Lacisediminihabitans</taxon>
    </lineage>
</organism>
<dbReference type="PROSITE" id="PS01081">
    <property type="entry name" value="HTH_TETR_1"/>
    <property type="match status" value="1"/>
</dbReference>
<accession>A0A5C8US99</accession>
<dbReference type="AlphaFoldDB" id="A0A5C8US99"/>
<dbReference type="InterPro" id="IPR023772">
    <property type="entry name" value="DNA-bd_HTH_TetR-type_CS"/>
</dbReference>
<dbReference type="Proteomes" id="UP000321379">
    <property type="component" value="Unassembled WGS sequence"/>
</dbReference>
<dbReference type="Pfam" id="PF00440">
    <property type="entry name" value="TetR_N"/>
    <property type="match status" value="1"/>
</dbReference>
<dbReference type="PRINTS" id="PR00455">
    <property type="entry name" value="HTHTETR"/>
</dbReference>
<reference evidence="4 5" key="1">
    <citation type="submission" date="2019-08" db="EMBL/GenBank/DDBJ databases">
        <title>Bacterial whole genome sequence for Glaciihabitans sp. CHu50b-6-2.</title>
        <authorList>
            <person name="Jin L."/>
        </authorList>
    </citation>
    <scope>NUCLEOTIDE SEQUENCE [LARGE SCALE GENOMIC DNA]</scope>
    <source>
        <strain evidence="4 5">CHu50b-6-2</strain>
    </source>
</reference>
<evidence type="ECO:0000256" key="1">
    <source>
        <dbReference type="ARBA" id="ARBA00023125"/>
    </source>
</evidence>
<dbReference type="SUPFAM" id="SSF46689">
    <property type="entry name" value="Homeodomain-like"/>
    <property type="match status" value="1"/>
</dbReference>
<evidence type="ECO:0000313" key="4">
    <source>
        <dbReference type="EMBL" id="TXN30373.1"/>
    </source>
</evidence>
<evidence type="ECO:0000256" key="2">
    <source>
        <dbReference type="PROSITE-ProRule" id="PRU00335"/>
    </source>
</evidence>
<dbReference type="InterPro" id="IPR009057">
    <property type="entry name" value="Homeodomain-like_sf"/>
</dbReference>
<protein>
    <submittedName>
        <fullName evidence="4">TetR family transcriptional regulator</fullName>
    </submittedName>
</protein>
<dbReference type="InterPro" id="IPR001647">
    <property type="entry name" value="HTH_TetR"/>
</dbReference>
<keyword evidence="5" id="KW-1185">Reference proteome</keyword>